<feature type="region of interest" description="Disordered" evidence="1">
    <location>
        <begin position="114"/>
        <end position="135"/>
    </location>
</feature>
<evidence type="ECO:0000313" key="2">
    <source>
        <dbReference type="EMBL" id="EPQ20588.1"/>
    </source>
</evidence>
<feature type="region of interest" description="Disordered" evidence="1">
    <location>
        <begin position="61"/>
        <end position="95"/>
    </location>
</feature>
<protein>
    <submittedName>
        <fullName evidence="2">GEM-interacting protein</fullName>
    </submittedName>
</protein>
<proteinExistence type="predicted"/>
<dbReference type="Proteomes" id="UP000052978">
    <property type="component" value="Unassembled WGS sequence"/>
</dbReference>
<evidence type="ECO:0000313" key="3">
    <source>
        <dbReference type="Proteomes" id="UP000052978"/>
    </source>
</evidence>
<organism evidence="2 3">
    <name type="scientific">Myotis brandtii</name>
    <name type="common">Brandt's bat</name>
    <dbReference type="NCBI Taxonomy" id="109478"/>
    <lineage>
        <taxon>Eukaryota</taxon>
        <taxon>Metazoa</taxon>
        <taxon>Chordata</taxon>
        <taxon>Craniata</taxon>
        <taxon>Vertebrata</taxon>
        <taxon>Euteleostomi</taxon>
        <taxon>Mammalia</taxon>
        <taxon>Eutheria</taxon>
        <taxon>Laurasiatheria</taxon>
        <taxon>Chiroptera</taxon>
        <taxon>Yangochiroptera</taxon>
        <taxon>Vespertilionidae</taxon>
        <taxon>Myotis</taxon>
    </lineage>
</organism>
<dbReference type="AlphaFoldDB" id="S7QAR7"/>
<feature type="compositionally biased region" description="Acidic residues" evidence="1">
    <location>
        <begin position="126"/>
        <end position="135"/>
    </location>
</feature>
<dbReference type="EMBL" id="KE271944">
    <property type="protein sequence ID" value="EPQ20588.1"/>
    <property type="molecule type" value="Genomic_DNA"/>
</dbReference>
<name>S7QAR7_MYOBR</name>
<keyword evidence="3" id="KW-1185">Reference proteome</keyword>
<feature type="region of interest" description="Disordered" evidence="1">
    <location>
        <begin position="1"/>
        <end position="41"/>
    </location>
</feature>
<gene>
    <name evidence="2" type="ORF">D623_10000128</name>
</gene>
<accession>S7QAR7</accession>
<sequence>MLSSDPPHSTVSSQGPEDSLLGTQSRGYFSRQPVKYHRGGVRPVTHQLSSLALVAYKIDEETPVTSGPQGSLRGRGPGPAAASPEGTPPRRTPLPKHFEITQETARLLSKLHREEVPTATCCPDPPPEDEEVERL</sequence>
<feature type="compositionally biased region" description="Polar residues" evidence="1">
    <location>
        <begin position="1"/>
        <end position="27"/>
    </location>
</feature>
<evidence type="ECO:0000256" key="1">
    <source>
        <dbReference type="SAM" id="MobiDB-lite"/>
    </source>
</evidence>
<reference evidence="2 3" key="1">
    <citation type="journal article" date="2013" name="Nat. Commun.">
        <title>Genome analysis reveals insights into physiology and longevity of the Brandt's bat Myotis brandtii.</title>
        <authorList>
            <person name="Seim I."/>
            <person name="Fang X."/>
            <person name="Xiong Z."/>
            <person name="Lobanov A.V."/>
            <person name="Huang Z."/>
            <person name="Ma S."/>
            <person name="Feng Y."/>
            <person name="Turanov A.A."/>
            <person name="Zhu Y."/>
            <person name="Lenz T.L."/>
            <person name="Gerashchenko M.V."/>
            <person name="Fan D."/>
            <person name="Hee Yim S."/>
            <person name="Yao X."/>
            <person name="Jordan D."/>
            <person name="Xiong Y."/>
            <person name="Ma Y."/>
            <person name="Lyapunov A.N."/>
            <person name="Chen G."/>
            <person name="Kulakova O.I."/>
            <person name="Sun Y."/>
            <person name="Lee S.G."/>
            <person name="Bronson R.T."/>
            <person name="Moskalev A.A."/>
            <person name="Sunyaev S.R."/>
            <person name="Zhang G."/>
            <person name="Krogh A."/>
            <person name="Wang J."/>
            <person name="Gladyshev V.N."/>
        </authorList>
    </citation>
    <scope>NUCLEOTIDE SEQUENCE [LARGE SCALE GENOMIC DNA]</scope>
</reference>